<evidence type="ECO:0000256" key="2">
    <source>
        <dbReference type="ARBA" id="ARBA00023125"/>
    </source>
</evidence>
<evidence type="ECO:0000256" key="3">
    <source>
        <dbReference type="ARBA" id="ARBA00023163"/>
    </source>
</evidence>
<dbReference type="SUPFAM" id="SSF46785">
    <property type="entry name" value="Winged helix' DNA-binding domain"/>
    <property type="match status" value="1"/>
</dbReference>
<dbReference type="PROSITE" id="PS50956">
    <property type="entry name" value="HTH_ASNC_2"/>
    <property type="match status" value="1"/>
</dbReference>
<dbReference type="PANTHER" id="PTHR30154">
    <property type="entry name" value="LEUCINE-RESPONSIVE REGULATORY PROTEIN"/>
    <property type="match status" value="1"/>
</dbReference>
<keyword evidence="3" id="KW-0804">Transcription</keyword>
<dbReference type="Pfam" id="PF01037">
    <property type="entry name" value="AsnC_trans_reg"/>
    <property type="match status" value="1"/>
</dbReference>
<dbReference type="GO" id="GO:0005829">
    <property type="term" value="C:cytosol"/>
    <property type="evidence" value="ECO:0007669"/>
    <property type="project" value="TreeGrafter"/>
</dbReference>
<gene>
    <name evidence="5" type="ORF">H9882_00895</name>
</gene>
<dbReference type="Proteomes" id="UP000713596">
    <property type="component" value="Unassembled WGS sequence"/>
</dbReference>
<accession>A0A948WQF5</accession>
<name>A0A948WQF5_9FIRM</name>
<dbReference type="InterPro" id="IPR000485">
    <property type="entry name" value="AsnC-type_HTH_dom"/>
</dbReference>
<dbReference type="SMART" id="SM00344">
    <property type="entry name" value="HTH_ASNC"/>
    <property type="match status" value="1"/>
</dbReference>
<sequence length="159" mass="17990">MEQLLKVLERNARLSLEDLAAMTGQSVQQVAKALDEYQQEGVIRGYHALIDWEKVCSDRVQAFIELRVRPKKSHGFDEIATAISQFPEVESVTLMSGGYDLQLVITGHSFQEIALFVAKRLSPMDDVLSTATHFVLRTYKKDGVIYGGEEKDEREWATL</sequence>
<dbReference type="PANTHER" id="PTHR30154:SF34">
    <property type="entry name" value="TRANSCRIPTIONAL REGULATOR AZLB"/>
    <property type="match status" value="1"/>
</dbReference>
<dbReference type="InterPro" id="IPR011008">
    <property type="entry name" value="Dimeric_a/b-barrel"/>
</dbReference>
<keyword evidence="2" id="KW-0238">DNA-binding</keyword>
<dbReference type="AlphaFoldDB" id="A0A948WQF5"/>
<dbReference type="GO" id="GO:0043200">
    <property type="term" value="P:response to amino acid"/>
    <property type="evidence" value="ECO:0007669"/>
    <property type="project" value="TreeGrafter"/>
</dbReference>
<comment type="caution">
    <text evidence="5">The sequence shown here is derived from an EMBL/GenBank/DDBJ whole genome shotgun (WGS) entry which is preliminary data.</text>
</comment>
<dbReference type="Pfam" id="PF13412">
    <property type="entry name" value="HTH_24"/>
    <property type="match status" value="1"/>
</dbReference>
<dbReference type="Gene3D" id="3.30.70.920">
    <property type="match status" value="1"/>
</dbReference>
<evidence type="ECO:0000256" key="1">
    <source>
        <dbReference type="ARBA" id="ARBA00023015"/>
    </source>
</evidence>
<reference evidence="5" key="1">
    <citation type="journal article" date="2021" name="PeerJ">
        <title>Extensive microbial diversity within the chicken gut microbiome revealed by metagenomics and culture.</title>
        <authorList>
            <person name="Gilroy R."/>
            <person name="Ravi A."/>
            <person name="Getino M."/>
            <person name="Pursley I."/>
            <person name="Horton D.L."/>
            <person name="Alikhan N.F."/>
            <person name="Baker D."/>
            <person name="Gharbi K."/>
            <person name="Hall N."/>
            <person name="Watson M."/>
            <person name="Adriaenssens E.M."/>
            <person name="Foster-Nyarko E."/>
            <person name="Jarju S."/>
            <person name="Secka A."/>
            <person name="Antonio M."/>
            <person name="Oren A."/>
            <person name="Chaudhuri R.R."/>
            <person name="La Ragione R."/>
            <person name="Hildebrand F."/>
            <person name="Pallen M.J."/>
        </authorList>
    </citation>
    <scope>NUCLEOTIDE SEQUENCE</scope>
    <source>
        <strain evidence="5">B5_2728</strain>
    </source>
</reference>
<dbReference type="Gene3D" id="1.10.10.10">
    <property type="entry name" value="Winged helix-like DNA-binding domain superfamily/Winged helix DNA-binding domain"/>
    <property type="match status" value="1"/>
</dbReference>
<protein>
    <submittedName>
        <fullName evidence="5">Lrp/AsnC family transcriptional regulator</fullName>
    </submittedName>
</protein>
<dbReference type="InterPro" id="IPR036388">
    <property type="entry name" value="WH-like_DNA-bd_sf"/>
</dbReference>
<dbReference type="GO" id="GO:0043565">
    <property type="term" value="F:sequence-specific DNA binding"/>
    <property type="evidence" value="ECO:0007669"/>
    <property type="project" value="InterPro"/>
</dbReference>
<evidence type="ECO:0000313" key="5">
    <source>
        <dbReference type="EMBL" id="MBU3805450.1"/>
    </source>
</evidence>
<dbReference type="InterPro" id="IPR036390">
    <property type="entry name" value="WH_DNA-bd_sf"/>
</dbReference>
<evidence type="ECO:0000259" key="4">
    <source>
        <dbReference type="PROSITE" id="PS50956"/>
    </source>
</evidence>
<proteinExistence type="predicted"/>
<feature type="domain" description="HTH asnC-type" evidence="4">
    <location>
        <begin position="1"/>
        <end position="77"/>
    </location>
</feature>
<dbReference type="EMBL" id="JAHLFP010000006">
    <property type="protein sequence ID" value="MBU3805450.1"/>
    <property type="molecule type" value="Genomic_DNA"/>
</dbReference>
<reference evidence="5" key="2">
    <citation type="submission" date="2021-04" db="EMBL/GenBank/DDBJ databases">
        <authorList>
            <person name="Gilroy R."/>
        </authorList>
    </citation>
    <scope>NUCLEOTIDE SEQUENCE</scope>
    <source>
        <strain evidence="5">B5_2728</strain>
    </source>
</reference>
<organism evidence="5 6">
    <name type="scientific">Candidatus Allofournierella pullistercoris</name>
    <dbReference type="NCBI Taxonomy" id="2838597"/>
    <lineage>
        <taxon>Bacteria</taxon>
        <taxon>Bacillati</taxon>
        <taxon>Bacillota</taxon>
        <taxon>Clostridia</taxon>
        <taxon>Eubacteriales</taxon>
        <taxon>Oscillospiraceae</taxon>
        <taxon>Allofournierella</taxon>
    </lineage>
</organism>
<keyword evidence="1" id="KW-0805">Transcription regulation</keyword>
<dbReference type="InterPro" id="IPR019887">
    <property type="entry name" value="Tscrpt_reg_AsnC/Lrp_C"/>
</dbReference>
<evidence type="ECO:0000313" key="6">
    <source>
        <dbReference type="Proteomes" id="UP000713596"/>
    </source>
</evidence>
<dbReference type="SUPFAM" id="SSF54909">
    <property type="entry name" value="Dimeric alpha+beta barrel"/>
    <property type="match status" value="1"/>
</dbReference>
<dbReference type="InterPro" id="IPR019888">
    <property type="entry name" value="Tscrpt_reg_AsnC-like"/>
</dbReference>